<evidence type="ECO:0008006" key="5">
    <source>
        <dbReference type="Google" id="ProtNLM"/>
    </source>
</evidence>
<feature type="transmembrane region" description="Helical" evidence="1">
    <location>
        <begin position="46"/>
        <end position="65"/>
    </location>
</feature>
<evidence type="ECO:0000313" key="4">
    <source>
        <dbReference type="Proteomes" id="UP000199478"/>
    </source>
</evidence>
<evidence type="ECO:0000256" key="2">
    <source>
        <dbReference type="SAM" id="SignalP"/>
    </source>
</evidence>
<keyword evidence="1" id="KW-1133">Transmembrane helix</keyword>
<proteinExistence type="predicted"/>
<dbReference type="RefSeq" id="WP_090196184.1">
    <property type="nucleotide sequence ID" value="NZ_FOYP01000001.1"/>
</dbReference>
<dbReference type="STRING" id="390270.SAMN04488005_0571"/>
<dbReference type="Proteomes" id="UP000199478">
    <property type="component" value="Unassembled WGS sequence"/>
</dbReference>
<dbReference type="AlphaFoldDB" id="A0A1I6FVI6"/>
<keyword evidence="1" id="KW-0812">Transmembrane</keyword>
<feature type="signal peptide" evidence="2">
    <location>
        <begin position="1"/>
        <end position="22"/>
    </location>
</feature>
<feature type="chain" id="PRO_5011671010" description="VPEID-CTERM protein sorting domain-containing protein" evidence="2">
    <location>
        <begin position="23"/>
        <end position="75"/>
    </location>
</feature>
<keyword evidence="1" id="KW-0472">Membrane</keyword>
<name>A0A1I6FVI6_9RHOB</name>
<keyword evidence="4" id="KW-1185">Reference proteome</keyword>
<sequence length="75" mass="7616">MRFITTLAAAAAIALTSTTAFAGGVAPAVMEAPVVEVMEAPATSSVSPAFIVLGVLAALLIASQLEDDDDRRILD</sequence>
<keyword evidence="2" id="KW-0732">Signal</keyword>
<protein>
    <recommendedName>
        <fullName evidence="5">VPEID-CTERM protein sorting domain-containing protein</fullName>
    </recommendedName>
</protein>
<evidence type="ECO:0000313" key="3">
    <source>
        <dbReference type="EMBL" id="SFR33918.1"/>
    </source>
</evidence>
<organism evidence="3 4">
    <name type="scientific">Yoonia tamlensis</name>
    <dbReference type="NCBI Taxonomy" id="390270"/>
    <lineage>
        <taxon>Bacteria</taxon>
        <taxon>Pseudomonadati</taxon>
        <taxon>Pseudomonadota</taxon>
        <taxon>Alphaproteobacteria</taxon>
        <taxon>Rhodobacterales</taxon>
        <taxon>Paracoccaceae</taxon>
        <taxon>Yoonia</taxon>
    </lineage>
</organism>
<evidence type="ECO:0000256" key="1">
    <source>
        <dbReference type="SAM" id="Phobius"/>
    </source>
</evidence>
<reference evidence="4" key="1">
    <citation type="submission" date="2016-10" db="EMBL/GenBank/DDBJ databases">
        <authorList>
            <person name="Varghese N."/>
            <person name="Submissions S."/>
        </authorList>
    </citation>
    <scope>NUCLEOTIDE SEQUENCE [LARGE SCALE GENOMIC DNA]</scope>
    <source>
        <strain evidence="4">DSM 26879</strain>
    </source>
</reference>
<dbReference type="EMBL" id="FOYP01000001">
    <property type="protein sequence ID" value="SFR33918.1"/>
    <property type="molecule type" value="Genomic_DNA"/>
</dbReference>
<accession>A0A1I6FVI6</accession>
<gene>
    <name evidence="3" type="ORF">SAMN04488005_0571</name>
</gene>